<feature type="domain" description="JmjC" evidence="1">
    <location>
        <begin position="103"/>
        <end position="261"/>
    </location>
</feature>
<comment type="caution">
    <text evidence="2">The sequence shown here is derived from an EMBL/GenBank/DDBJ whole genome shotgun (WGS) entry which is preliminary data.</text>
</comment>
<dbReference type="InterPro" id="IPR003347">
    <property type="entry name" value="JmjC_dom"/>
</dbReference>
<dbReference type="RefSeq" id="WP_233390483.1">
    <property type="nucleotide sequence ID" value="NZ_JAJTWT010000002.1"/>
</dbReference>
<proteinExistence type="predicted"/>
<dbReference type="PANTHER" id="PTHR12461">
    <property type="entry name" value="HYPOXIA-INDUCIBLE FACTOR 1 ALPHA INHIBITOR-RELATED"/>
    <property type="match status" value="1"/>
</dbReference>
<sequence>MTVRPDAGTAIPDDVLHSTRPVLLPGLVKHWPLVQAAGRSVADFCDYLRGFAPSTQLGVWRGGPEIGGRFFYNDDLSGFNFHRENAPFGALLDELLAGSDDALYLGSTELDAAFPGLRASHPLPEVDRFDPLVSLWLGNRMQVATHFDLPDNVACVVAGRRRFTLFPPDQVANLYIGPLDLTPAGQPVSLVDHARPDLERFPRYAQALEQAQVFELEPGDALFIPSQWWHGVESLEPINALVNFWWRQSPGFMDTPLNTLMLALLSLRDLPPAQRDAWRALFDHYVFDADETTAAHIPPSARGVLAPMNEHSARQLRAMLRNRLNR</sequence>
<keyword evidence="3" id="KW-1185">Reference proteome</keyword>
<gene>
    <name evidence="2" type="ORF">LXT12_06175</name>
</gene>
<reference evidence="2 3" key="1">
    <citation type="submission" date="2021-12" db="EMBL/GenBank/DDBJ databases">
        <title>Genome seq of p7.</title>
        <authorList>
            <person name="Seo T."/>
        </authorList>
    </citation>
    <scope>NUCLEOTIDE SEQUENCE [LARGE SCALE GENOMIC DNA]</scope>
    <source>
        <strain evidence="2 3">P7</strain>
    </source>
</reference>
<dbReference type="Gene3D" id="2.60.120.650">
    <property type="entry name" value="Cupin"/>
    <property type="match status" value="1"/>
</dbReference>
<organism evidence="2 3">
    <name type="scientific">Pelomonas caseinilytica</name>
    <dbReference type="NCBI Taxonomy" id="2906763"/>
    <lineage>
        <taxon>Bacteria</taxon>
        <taxon>Pseudomonadati</taxon>
        <taxon>Pseudomonadota</taxon>
        <taxon>Betaproteobacteria</taxon>
        <taxon>Burkholderiales</taxon>
        <taxon>Sphaerotilaceae</taxon>
        <taxon>Roseateles</taxon>
    </lineage>
</organism>
<evidence type="ECO:0000313" key="3">
    <source>
        <dbReference type="Proteomes" id="UP001201463"/>
    </source>
</evidence>
<dbReference type="PROSITE" id="PS51184">
    <property type="entry name" value="JMJC"/>
    <property type="match status" value="1"/>
</dbReference>
<dbReference type="InterPro" id="IPR041667">
    <property type="entry name" value="Cupin_8"/>
</dbReference>
<evidence type="ECO:0000313" key="2">
    <source>
        <dbReference type="EMBL" id="MCE4536833.1"/>
    </source>
</evidence>
<dbReference type="Pfam" id="PF13621">
    <property type="entry name" value="Cupin_8"/>
    <property type="match status" value="1"/>
</dbReference>
<dbReference type="PANTHER" id="PTHR12461:SF105">
    <property type="entry name" value="HYPOXIA-INDUCIBLE FACTOR 1-ALPHA INHIBITOR"/>
    <property type="match status" value="1"/>
</dbReference>
<protein>
    <submittedName>
        <fullName evidence="2">Cupin-like domain-containing protein</fullName>
    </submittedName>
</protein>
<dbReference type="SMART" id="SM00558">
    <property type="entry name" value="JmjC"/>
    <property type="match status" value="1"/>
</dbReference>
<dbReference type="EMBL" id="JAJTWT010000002">
    <property type="protein sequence ID" value="MCE4536833.1"/>
    <property type="molecule type" value="Genomic_DNA"/>
</dbReference>
<dbReference type="SUPFAM" id="SSF51197">
    <property type="entry name" value="Clavaminate synthase-like"/>
    <property type="match status" value="1"/>
</dbReference>
<accession>A0ABS8XE30</accession>
<name>A0ABS8XE30_9BURK</name>
<dbReference type="Proteomes" id="UP001201463">
    <property type="component" value="Unassembled WGS sequence"/>
</dbReference>
<evidence type="ECO:0000259" key="1">
    <source>
        <dbReference type="PROSITE" id="PS51184"/>
    </source>
</evidence>